<dbReference type="PANTHER" id="PTHR43591:SF24">
    <property type="entry name" value="2-METHOXY-6-POLYPRENYL-1,4-BENZOQUINOL METHYLASE, MITOCHONDRIAL"/>
    <property type="match status" value="1"/>
</dbReference>
<gene>
    <name evidence="3" type="ORF">B0J15DRAFT_495066</name>
</gene>
<keyword evidence="4" id="KW-1185">Reference proteome</keyword>
<proteinExistence type="inferred from homology"/>
<comment type="caution">
    <text evidence="3">The sequence shown here is derived from an EMBL/GenBank/DDBJ whole genome shotgun (WGS) entry which is preliminary data.</text>
</comment>
<reference evidence="3" key="1">
    <citation type="journal article" date="2021" name="Nat. Commun.">
        <title>Genetic determinants of endophytism in the Arabidopsis root mycobiome.</title>
        <authorList>
            <person name="Mesny F."/>
            <person name="Miyauchi S."/>
            <person name="Thiergart T."/>
            <person name="Pickel B."/>
            <person name="Atanasova L."/>
            <person name="Karlsson M."/>
            <person name="Huettel B."/>
            <person name="Barry K.W."/>
            <person name="Haridas S."/>
            <person name="Chen C."/>
            <person name="Bauer D."/>
            <person name="Andreopoulos W."/>
            <person name="Pangilinan J."/>
            <person name="LaButti K."/>
            <person name="Riley R."/>
            <person name="Lipzen A."/>
            <person name="Clum A."/>
            <person name="Drula E."/>
            <person name="Henrissat B."/>
            <person name="Kohler A."/>
            <person name="Grigoriev I.V."/>
            <person name="Martin F.M."/>
            <person name="Hacquard S."/>
        </authorList>
    </citation>
    <scope>NUCLEOTIDE SEQUENCE</scope>
    <source>
        <strain evidence="3">FSSC 5 MPI-SDFR-AT-0091</strain>
    </source>
</reference>
<dbReference type="Pfam" id="PF13489">
    <property type="entry name" value="Methyltransf_23"/>
    <property type="match status" value="1"/>
</dbReference>
<organism evidence="3 4">
    <name type="scientific">Fusarium solani</name>
    <name type="common">Filamentous fungus</name>
    <dbReference type="NCBI Taxonomy" id="169388"/>
    <lineage>
        <taxon>Eukaryota</taxon>
        <taxon>Fungi</taxon>
        <taxon>Dikarya</taxon>
        <taxon>Ascomycota</taxon>
        <taxon>Pezizomycotina</taxon>
        <taxon>Sordariomycetes</taxon>
        <taxon>Hypocreomycetidae</taxon>
        <taxon>Hypocreales</taxon>
        <taxon>Nectriaceae</taxon>
        <taxon>Fusarium</taxon>
        <taxon>Fusarium solani species complex</taxon>
    </lineage>
</organism>
<feature type="region of interest" description="Disordered" evidence="2">
    <location>
        <begin position="41"/>
        <end position="91"/>
    </location>
</feature>
<dbReference type="Proteomes" id="UP000736672">
    <property type="component" value="Unassembled WGS sequence"/>
</dbReference>
<keyword evidence="3" id="KW-0808">Transferase</keyword>
<dbReference type="PANTHER" id="PTHR43591">
    <property type="entry name" value="METHYLTRANSFERASE"/>
    <property type="match status" value="1"/>
</dbReference>
<dbReference type="Gene3D" id="3.40.50.150">
    <property type="entry name" value="Vaccinia Virus protein VP39"/>
    <property type="match status" value="1"/>
</dbReference>
<dbReference type="SUPFAM" id="SSF53335">
    <property type="entry name" value="S-adenosyl-L-methionine-dependent methyltransferases"/>
    <property type="match status" value="1"/>
</dbReference>
<evidence type="ECO:0000313" key="3">
    <source>
        <dbReference type="EMBL" id="KAH7255015.1"/>
    </source>
</evidence>
<comment type="similarity">
    <text evidence="1">Belongs to the methyltransferase superfamily. LaeA methyltransferase family.</text>
</comment>
<accession>A0A9P9KF80</accession>
<dbReference type="GO" id="GO:0032259">
    <property type="term" value="P:methylation"/>
    <property type="evidence" value="ECO:0007669"/>
    <property type="project" value="UniProtKB-KW"/>
</dbReference>
<sequence length="384" mass="42576">MAPLLRSGPIGCDGPTPTFTSSLAFPDSVEIGNNSCNPIMSEAERQESPPSTEGEAAAQDVPRDPHIDVDDAPADEGYTTDAQSTTSTSIASSVRDYQFENSRRYHKFKEGLYQFPNDVPEQEREDMKHTVAVHLLGGKLHNAPLEDPQKIVDIGTGTGSWAIDMGDEYPGAEVIGIDLSPIQPPWVPPNVRFLVDDAEAPWLFGQDSLDLVHMRNMSTAIKDWDTLLGQAYSNLKPGGWIELPEFRWVYGCDDGTMHPDYTPPKMVANIKEGLAKFGVDMHASEKNEERIRKAGFVNVRHEIKKVPVGPWAKDRSLKTIGLYNRSIIYDGLQAITMGPFTRGLGWTPEEVEVFLVKVRKDLMDSSVHSYVHFHSLCAQKPKAA</sequence>
<dbReference type="InterPro" id="IPR029063">
    <property type="entry name" value="SAM-dependent_MTases_sf"/>
</dbReference>
<evidence type="ECO:0000256" key="2">
    <source>
        <dbReference type="SAM" id="MobiDB-lite"/>
    </source>
</evidence>
<dbReference type="GO" id="GO:0008168">
    <property type="term" value="F:methyltransferase activity"/>
    <property type="evidence" value="ECO:0007669"/>
    <property type="project" value="UniProtKB-KW"/>
</dbReference>
<dbReference type="OrthoDB" id="184880at2759"/>
<name>A0A9P9KF80_FUSSL</name>
<evidence type="ECO:0000256" key="1">
    <source>
        <dbReference type="ARBA" id="ARBA00038158"/>
    </source>
</evidence>
<protein>
    <submittedName>
        <fullName evidence="3">S-adenosyl-L-methionine-dependent methyltransferase</fullName>
    </submittedName>
</protein>
<keyword evidence="3" id="KW-0489">Methyltransferase</keyword>
<dbReference type="AlphaFoldDB" id="A0A9P9KF80"/>
<evidence type="ECO:0000313" key="4">
    <source>
        <dbReference type="Proteomes" id="UP000736672"/>
    </source>
</evidence>
<feature type="compositionally biased region" description="Low complexity" evidence="2">
    <location>
        <begin position="79"/>
        <end position="91"/>
    </location>
</feature>
<dbReference type="CDD" id="cd02440">
    <property type="entry name" value="AdoMet_MTases"/>
    <property type="match status" value="1"/>
</dbReference>
<dbReference type="EMBL" id="JAGTJS010000010">
    <property type="protein sequence ID" value="KAH7255015.1"/>
    <property type="molecule type" value="Genomic_DNA"/>
</dbReference>